<gene>
    <name evidence="2" type="ORF">A2942_01815</name>
</gene>
<organism evidence="2 3">
    <name type="scientific">Candidatus Lloydbacteria bacterium RIFCSPLOWO2_01_FULL_50_20</name>
    <dbReference type="NCBI Taxonomy" id="1798665"/>
    <lineage>
        <taxon>Bacteria</taxon>
        <taxon>Candidatus Lloydiibacteriota</taxon>
    </lineage>
</organism>
<dbReference type="Proteomes" id="UP000178534">
    <property type="component" value="Unassembled WGS sequence"/>
</dbReference>
<dbReference type="AlphaFoldDB" id="A0A1G2DEC6"/>
<feature type="transmembrane region" description="Helical" evidence="1">
    <location>
        <begin position="111"/>
        <end position="134"/>
    </location>
</feature>
<keyword evidence="1" id="KW-0472">Membrane</keyword>
<evidence type="ECO:0000313" key="3">
    <source>
        <dbReference type="Proteomes" id="UP000178534"/>
    </source>
</evidence>
<reference evidence="2 3" key="1">
    <citation type="journal article" date="2016" name="Nat. Commun.">
        <title>Thousands of microbial genomes shed light on interconnected biogeochemical processes in an aquifer system.</title>
        <authorList>
            <person name="Anantharaman K."/>
            <person name="Brown C.T."/>
            <person name="Hug L.A."/>
            <person name="Sharon I."/>
            <person name="Castelle C.J."/>
            <person name="Probst A.J."/>
            <person name="Thomas B.C."/>
            <person name="Singh A."/>
            <person name="Wilkins M.J."/>
            <person name="Karaoz U."/>
            <person name="Brodie E.L."/>
            <person name="Williams K.H."/>
            <person name="Hubbard S.S."/>
            <person name="Banfield J.F."/>
        </authorList>
    </citation>
    <scope>NUCLEOTIDE SEQUENCE [LARGE SCALE GENOMIC DNA]</scope>
</reference>
<proteinExistence type="predicted"/>
<dbReference type="EMBL" id="MHLP01000030">
    <property type="protein sequence ID" value="OGZ11995.1"/>
    <property type="molecule type" value="Genomic_DNA"/>
</dbReference>
<keyword evidence="1" id="KW-0812">Transmembrane</keyword>
<evidence type="ECO:0000256" key="1">
    <source>
        <dbReference type="SAM" id="Phobius"/>
    </source>
</evidence>
<protein>
    <submittedName>
        <fullName evidence="2">Uncharacterized protein</fullName>
    </submittedName>
</protein>
<keyword evidence="1" id="KW-1133">Transmembrane helix</keyword>
<feature type="transmembrane region" description="Helical" evidence="1">
    <location>
        <begin position="6"/>
        <end position="27"/>
    </location>
</feature>
<comment type="caution">
    <text evidence="2">The sequence shown here is derived from an EMBL/GenBank/DDBJ whole genome shotgun (WGS) entry which is preliminary data.</text>
</comment>
<accession>A0A1G2DEC6</accession>
<evidence type="ECO:0000313" key="2">
    <source>
        <dbReference type="EMBL" id="OGZ11995.1"/>
    </source>
</evidence>
<sequence length="154" mass="17692">MSFIQLLLVLYVAGFFLIGIPMGIYSLRVWRRSDKNQVLSFLLFPCHRFAEFVDHGQRYVGVYQNACPWGMLVHMLSEHDILNASCKEDTCAQLKCARYVMATAIVWPLRVAYLSIAAVIAGVVLVLVLVYRAYNLLFDLVDKLLLRCMPRVRF</sequence>
<name>A0A1G2DEC6_9BACT</name>